<name>A0A2P1E8Q1_THEEQ</name>
<organism evidence="3">
    <name type="scientific">Theileria equi</name>
    <name type="common">Babesia equi</name>
    <dbReference type="NCBI Taxonomy" id="5872"/>
    <lineage>
        <taxon>Eukaryota</taxon>
        <taxon>Sar</taxon>
        <taxon>Alveolata</taxon>
        <taxon>Apicomplexa</taxon>
        <taxon>Aconoidasida</taxon>
        <taxon>Piroplasmida</taxon>
        <taxon>Theileriidae</taxon>
        <taxon>Theileria</taxon>
    </lineage>
</organism>
<keyword evidence="1" id="KW-1133">Transmembrane helix</keyword>
<evidence type="ECO:0000256" key="1">
    <source>
        <dbReference type="SAM" id="Phobius"/>
    </source>
</evidence>
<reference evidence="3" key="1">
    <citation type="journal article" date="2018" name="Arch Razi Inst">
        <title>Cloning and expression of immunogenic regions of EMA-1 gene of Theileria equi from infected horses.</title>
        <authorList>
            <person name="Tabandeh M.R."/>
            <person name="Ebrahimi M."/>
            <person name="Hamidinejat H."/>
        </authorList>
    </citation>
    <scope>NUCLEOTIDE SEQUENCE</scope>
</reference>
<sequence>MISKSFAFVFASIAISSILAEEEKPKASGAVVDFQLESIDHVTIDKQSEEHIVYTAHEGYAVEKVKEGDSVIKTFDLKEQTPKTVVRHIKVNKPYVVIAVESALHLVLKKDGDKWVELEVAEFYQEVLFKGFEAVSVDLAAAVSDKFTETTFGSGKKHTFKAPGKRVLKVVDGKTELIDGDNEVVLDLELFVSSDNKVARVVYLYKGDGTIKEIFLKLVEKAWKRVEVKDAAETLHGINSTFPADYKVVYDGFSVYGALLAVAAIAFSTLFY</sequence>
<dbReference type="VEuPathDB" id="PiroplasmaDB:BEWA_026850"/>
<evidence type="ECO:0000313" key="3">
    <source>
        <dbReference type="EMBL" id="AVL25104.1"/>
    </source>
</evidence>
<feature type="transmembrane region" description="Helical" evidence="1">
    <location>
        <begin position="253"/>
        <end position="271"/>
    </location>
</feature>
<dbReference type="AlphaFoldDB" id="A0A2P1E8Q1"/>
<protein>
    <submittedName>
        <fullName evidence="3">Equine merozoite antigen 1</fullName>
    </submittedName>
</protein>
<evidence type="ECO:0000256" key="2">
    <source>
        <dbReference type="SAM" id="SignalP"/>
    </source>
</evidence>
<keyword evidence="1" id="KW-0472">Membrane</keyword>
<gene>
    <name evidence="3" type="primary">EMA1</name>
</gene>
<accession>A0A2P1E8Q1</accession>
<keyword evidence="2" id="KW-0732">Signal</keyword>
<feature type="signal peptide" evidence="2">
    <location>
        <begin position="1"/>
        <end position="20"/>
    </location>
</feature>
<keyword evidence="1" id="KW-0812">Transmembrane</keyword>
<dbReference type="Pfam" id="PF02488">
    <property type="entry name" value="EMA"/>
    <property type="match status" value="1"/>
</dbReference>
<proteinExistence type="evidence at transcript level"/>
<feature type="chain" id="PRO_5015171146" evidence="2">
    <location>
        <begin position="21"/>
        <end position="272"/>
    </location>
</feature>
<dbReference type="EMBL" id="MF447154">
    <property type="protein sequence ID" value="AVL25104.1"/>
    <property type="molecule type" value="mRNA"/>
</dbReference>
<keyword evidence="3" id="KW-0477">Merozoite</keyword>
<dbReference type="InterPro" id="IPR003407">
    <property type="entry name" value="Merozoite_Agen"/>
</dbReference>